<accession>A0ACB9M8J2</accession>
<organism evidence="1 2">
    <name type="scientific">Melastoma candidum</name>
    <dbReference type="NCBI Taxonomy" id="119954"/>
    <lineage>
        <taxon>Eukaryota</taxon>
        <taxon>Viridiplantae</taxon>
        <taxon>Streptophyta</taxon>
        <taxon>Embryophyta</taxon>
        <taxon>Tracheophyta</taxon>
        <taxon>Spermatophyta</taxon>
        <taxon>Magnoliopsida</taxon>
        <taxon>eudicotyledons</taxon>
        <taxon>Gunneridae</taxon>
        <taxon>Pentapetalae</taxon>
        <taxon>rosids</taxon>
        <taxon>malvids</taxon>
        <taxon>Myrtales</taxon>
        <taxon>Melastomataceae</taxon>
        <taxon>Melastomatoideae</taxon>
        <taxon>Melastomateae</taxon>
        <taxon>Melastoma</taxon>
    </lineage>
</organism>
<dbReference type="Proteomes" id="UP001057402">
    <property type="component" value="Chromosome 10"/>
</dbReference>
<keyword evidence="2" id="KW-1185">Reference proteome</keyword>
<protein>
    <submittedName>
        <fullName evidence="1">Uncharacterized protein</fullName>
    </submittedName>
</protein>
<sequence length="395" mass="44411">MALILRILISLSVVALTALFTYLCNLLLLRPGRLRKRLQELGVNGPPPSSFVGNIPDVRRIMLETVKNHNPGGISDGVSHDYMSQVFPHILKWQKEYGPTFSFSLGTIVVVCISDFDVVKEFCQNKSIEFGRSSYLKTARGMLLGEDGLITSKGKSWAYQRKKIAPEFFNDKLKGMVDLMVESVTSMVEKWDSLLSGTSESIRVDEDLKFLSAEVISKACFGSNYTFAREIFAKMLKLQDLLSPQHAFVGLPGFRHIPIKSNRDIWKLGKEIRLSILKACQHQENGQARFFLQALIEHFGAGSSDQIVDNCKAMFLAGYETTATAAAFALVLLAHNQEWQTHARDEVIEVLGGQAPCMEKLQKMKVLNMVIYETLRTWGTTKDEETLICLRVSYK</sequence>
<proteinExistence type="predicted"/>
<evidence type="ECO:0000313" key="1">
    <source>
        <dbReference type="EMBL" id="KAI4319787.1"/>
    </source>
</evidence>
<comment type="caution">
    <text evidence="1">The sequence shown here is derived from an EMBL/GenBank/DDBJ whole genome shotgun (WGS) entry which is preliminary data.</text>
</comment>
<evidence type="ECO:0000313" key="2">
    <source>
        <dbReference type="Proteomes" id="UP001057402"/>
    </source>
</evidence>
<name>A0ACB9M8J2_9MYRT</name>
<dbReference type="EMBL" id="CM042889">
    <property type="protein sequence ID" value="KAI4319787.1"/>
    <property type="molecule type" value="Genomic_DNA"/>
</dbReference>
<reference evidence="2" key="1">
    <citation type="journal article" date="2023" name="Front. Plant Sci.">
        <title>Chromosomal-level genome assembly of Melastoma candidum provides insights into trichome evolution.</title>
        <authorList>
            <person name="Zhong Y."/>
            <person name="Wu W."/>
            <person name="Sun C."/>
            <person name="Zou P."/>
            <person name="Liu Y."/>
            <person name="Dai S."/>
            <person name="Zhou R."/>
        </authorList>
    </citation>
    <scope>NUCLEOTIDE SEQUENCE [LARGE SCALE GENOMIC DNA]</scope>
</reference>
<gene>
    <name evidence="1" type="ORF">MLD38_033347</name>
</gene>